<dbReference type="AlphaFoldDB" id="A0A6G0XW65"/>
<evidence type="ECO:0000259" key="3">
    <source>
        <dbReference type="Pfam" id="PF00122"/>
    </source>
</evidence>
<sequence length="233" mass="25595">MKVSDLFLLQLWLSKQSANDVMEALVGQVHLPAEIQSMTERDFLAKTNVELAFGLTRDEAIARRLLHGVNRVTPPVNCPSWVCCLLPCIMRTEAMRLYTNHSPKEVNVVRSGKKLCMDAASLVFGDVVIFKAGDTVAADCRLLECSEDFTVDLTALANEKVPRVCTTQCTDKENGVLSRNMVFMATNVIKGDAVGVVVATGDNTVWGQLILNHKWPVDGSAQPESERFIGNKA</sequence>
<feature type="domain" description="P-type ATPase A" evidence="3">
    <location>
        <begin position="101"/>
        <end position="210"/>
    </location>
</feature>
<keyword evidence="2" id="KW-1003">Cell membrane</keyword>
<dbReference type="GO" id="GO:0005391">
    <property type="term" value="F:P-type sodium:potassium-exchanging transporter activity"/>
    <property type="evidence" value="ECO:0007669"/>
    <property type="project" value="TreeGrafter"/>
</dbReference>
<dbReference type="GO" id="GO:0006883">
    <property type="term" value="P:intracellular sodium ion homeostasis"/>
    <property type="evidence" value="ECO:0007669"/>
    <property type="project" value="TreeGrafter"/>
</dbReference>
<accession>A0A6G0XW65</accession>
<dbReference type="InterPro" id="IPR059000">
    <property type="entry name" value="ATPase_P-type_domA"/>
</dbReference>
<dbReference type="VEuPathDB" id="FungiDB:AeMF1_017611"/>
<evidence type="ECO:0000313" key="4">
    <source>
        <dbReference type="EMBL" id="KAF0744948.1"/>
    </source>
</evidence>
<dbReference type="InterPro" id="IPR008250">
    <property type="entry name" value="ATPase_P-typ_transduc_dom_A_sf"/>
</dbReference>
<dbReference type="GO" id="GO:0036376">
    <property type="term" value="P:sodium ion export across plasma membrane"/>
    <property type="evidence" value="ECO:0007669"/>
    <property type="project" value="TreeGrafter"/>
</dbReference>
<dbReference type="PANTHER" id="PTHR43294">
    <property type="entry name" value="SODIUM/POTASSIUM-TRANSPORTING ATPASE SUBUNIT ALPHA"/>
    <property type="match status" value="1"/>
</dbReference>
<dbReference type="Proteomes" id="UP000481153">
    <property type="component" value="Unassembled WGS sequence"/>
</dbReference>
<evidence type="ECO:0000313" key="5">
    <source>
        <dbReference type="Proteomes" id="UP000481153"/>
    </source>
</evidence>
<evidence type="ECO:0000256" key="1">
    <source>
        <dbReference type="ARBA" id="ARBA00004651"/>
    </source>
</evidence>
<dbReference type="SUPFAM" id="SSF81653">
    <property type="entry name" value="Calcium ATPase, transduction domain A"/>
    <property type="match status" value="1"/>
</dbReference>
<comment type="subcellular location">
    <subcellularLocation>
        <location evidence="1">Cell membrane</location>
        <topology evidence="1">Multi-pass membrane protein</topology>
    </subcellularLocation>
</comment>
<proteinExistence type="predicted"/>
<dbReference type="GO" id="GO:1902600">
    <property type="term" value="P:proton transmembrane transport"/>
    <property type="evidence" value="ECO:0007669"/>
    <property type="project" value="TreeGrafter"/>
</dbReference>
<dbReference type="GO" id="GO:0030007">
    <property type="term" value="P:intracellular potassium ion homeostasis"/>
    <property type="evidence" value="ECO:0007669"/>
    <property type="project" value="TreeGrafter"/>
</dbReference>
<dbReference type="PANTHER" id="PTHR43294:SF21">
    <property type="entry name" value="CATION TRANSPORTING ATPASE"/>
    <property type="match status" value="1"/>
</dbReference>
<keyword evidence="2" id="KW-0472">Membrane</keyword>
<dbReference type="EMBL" id="VJMJ01000003">
    <property type="protein sequence ID" value="KAF0744948.1"/>
    <property type="molecule type" value="Genomic_DNA"/>
</dbReference>
<evidence type="ECO:0000256" key="2">
    <source>
        <dbReference type="ARBA" id="ARBA00022475"/>
    </source>
</evidence>
<dbReference type="Pfam" id="PF00122">
    <property type="entry name" value="E1-E2_ATPase"/>
    <property type="match status" value="1"/>
</dbReference>
<comment type="caution">
    <text evidence="4">The sequence shown here is derived from an EMBL/GenBank/DDBJ whole genome shotgun (WGS) entry which is preliminary data.</text>
</comment>
<organism evidence="4 5">
    <name type="scientific">Aphanomyces euteiches</name>
    <dbReference type="NCBI Taxonomy" id="100861"/>
    <lineage>
        <taxon>Eukaryota</taxon>
        <taxon>Sar</taxon>
        <taxon>Stramenopiles</taxon>
        <taxon>Oomycota</taxon>
        <taxon>Saprolegniomycetes</taxon>
        <taxon>Saprolegniales</taxon>
        <taxon>Verrucalvaceae</taxon>
        <taxon>Aphanomyces</taxon>
    </lineage>
</organism>
<dbReference type="InterPro" id="IPR050510">
    <property type="entry name" value="Cation_transp_ATPase_P-type"/>
</dbReference>
<dbReference type="GO" id="GO:1990573">
    <property type="term" value="P:potassium ion import across plasma membrane"/>
    <property type="evidence" value="ECO:0007669"/>
    <property type="project" value="TreeGrafter"/>
</dbReference>
<reference evidence="4 5" key="1">
    <citation type="submission" date="2019-07" db="EMBL/GenBank/DDBJ databases">
        <title>Genomics analysis of Aphanomyces spp. identifies a new class of oomycete effector associated with host adaptation.</title>
        <authorList>
            <person name="Gaulin E."/>
        </authorList>
    </citation>
    <scope>NUCLEOTIDE SEQUENCE [LARGE SCALE GENOMIC DNA]</scope>
    <source>
        <strain evidence="4 5">ATCC 201684</strain>
    </source>
</reference>
<keyword evidence="5" id="KW-1185">Reference proteome</keyword>
<protein>
    <recommendedName>
        <fullName evidence="3">P-type ATPase A domain-containing protein</fullName>
    </recommendedName>
</protein>
<dbReference type="Gene3D" id="2.70.150.10">
    <property type="entry name" value="Calcium-transporting ATPase, cytoplasmic transduction domain A"/>
    <property type="match status" value="1"/>
</dbReference>
<dbReference type="OrthoDB" id="116380at2759"/>
<dbReference type="GO" id="GO:0005886">
    <property type="term" value="C:plasma membrane"/>
    <property type="evidence" value="ECO:0007669"/>
    <property type="project" value="UniProtKB-SubCell"/>
</dbReference>
<name>A0A6G0XW65_9STRA</name>
<gene>
    <name evidence="4" type="ORF">Ae201684_000535</name>
</gene>